<evidence type="ECO:0000313" key="6">
    <source>
        <dbReference type="EMBL" id="GLZ79350.1"/>
    </source>
</evidence>
<dbReference type="CDD" id="cd00090">
    <property type="entry name" value="HTH_ARSR"/>
    <property type="match status" value="1"/>
</dbReference>
<gene>
    <name evidence="6" type="ORF">Afil01_41570</name>
</gene>
<accession>A0A9W6SNY5</accession>
<evidence type="ECO:0000259" key="5">
    <source>
        <dbReference type="PROSITE" id="PS50956"/>
    </source>
</evidence>
<reference evidence="6" key="1">
    <citation type="submission" date="2023-03" db="EMBL/GenBank/DDBJ databases">
        <title>Actinorhabdospora filicis NBRC 111898.</title>
        <authorList>
            <person name="Ichikawa N."/>
            <person name="Sato H."/>
            <person name="Tonouchi N."/>
        </authorList>
    </citation>
    <scope>NUCLEOTIDE SEQUENCE</scope>
    <source>
        <strain evidence="6">NBRC 111898</strain>
    </source>
</reference>
<feature type="region of interest" description="Disordered" evidence="4">
    <location>
        <begin position="154"/>
        <end position="173"/>
    </location>
</feature>
<dbReference type="InterPro" id="IPR011991">
    <property type="entry name" value="ArsR-like_HTH"/>
</dbReference>
<dbReference type="GO" id="GO:0043200">
    <property type="term" value="P:response to amino acid"/>
    <property type="evidence" value="ECO:0007669"/>
    <property type="project" value="TreeGrafter"/>
</dbReference>
<keyword evidence="1" id="KW-0805">Transcription regulation</keyword>
<dbReference type="PANTHER" id="PTHR30154:SF54">
    <property type="entry name" value="POSSIBLE TRANSCRIPTIONAL REGULATORY PROTEIN (PROBABLY LRP_ASNC-FAMILY)"/>
    <property type="match status" value="1"/>
</dbReference>
<dbReference type="Proteomes" id="UP001165079">
    <property type="component" value="Unassembled WGS sequence"/>
</dbReference>
<dbReference type="SUPFAM" id="SSF46785">
    <property type="entry name" value="Winged helix' DNA-binding domain"/>
    <property type="match status" value="1"/>
</dbReference>
<dbReference type="RefSeq" id="WP_285664508.1">
    <property type="nucleotide sequence ID" value="NZ_BSTX01000003.1"/>
</dbReference>
<dbReference type="InterPro" id="IPR000485">
    <property type="entry name" value="AsnC-type_HTH_dom"/>
</dbReference>
<dbReference type="Pfam" id="PF01037">
    <property type="entry name" value="AsnC_trans_reg"/>
    <property type="match status" value="1"/>
</dbReference>
<dbReference type="PROSITE" id="PS50956">
    <property type="entry name" value="HTH_ASNC_2"/>
    <property type="match status" value="1"/>
</dbReference>
<evidence type="ECO:0000256" key="1">
    <source>
        <dbReference type="ARBA" id="ARBA00023015"/>
    </source>
</evidence>
<keyword evidence="3" id="KW-0804">Transcription</keyword>
<dbReference type="EMBL" id="BSTX01000003">
    <property type="protein sequence ID" value="GLZ79350.1"/>
    <property type="molecule type" value="Genomic_DNA"/>
</dbReference>
<dbReference type="InterPro" id="IPR036388">
    <property type="entry name" value="WH-like_DNA-bd_sf"/>
</dbReference>
<comment type="caution">
    <text evidence="6">The sequence shown here is derived from an EMBL/GenBank/DDBJ whole genome shotgun (WGS) entry which is preliminary data.</text>
</comment>
<dbReference type="PRINTS" id="PR00033">
    <property type="entry name" value="HTHASNC"/>
</dbReference>
<evidence type="ECO:0000256" key="3">
    <source>
        <dbReference type="ARBA" id="ARBA00023163"/>
    </source>
</evidence>
<dbReference type="GO" id="GO:0043565">
    <property type="term" value="F:sequence-specific DNA binding"/>
    <property type="evidence" value="ECO:0007669"/>
    <property type="project" value="InterPro"/>
</dbReference>
<organism evidence="6 7">
    <name type="scientific">Actinorhabdospora filicis</name>
    <dbReference type="NCBI Taxonomy" id="1785913"/>
    <lineage>
        <taxon>Bacteria</taxon>
        <taxon>Bacillati</taxon>
        <taxon>Actinomycetota</taxon>
        <taxon>Actinomycetes</taxon>
        <taxon>Micromonosporales</taxon>
        <taxon>Micromonosporaceae</taxon>
        <taxon>Actinorhabdospora</taxon>
    </lineage>
</organism>
<dbReference type="Gene3D" id="1.10.10.10">
    <property type="entry name" value="Winged helix-like DNA-binding domain superfamily/Winged helix DNA-binding domain"/>
    <property type="match status" value="1"/>
</dbReference>
<sequence length="173" mass="19052">MPENVPLDTVDLRILRVLQNDARITNRDLAAAVHLAPSTCLDRVRRLRDAGVITGYTVRLDAGALGRPLQAFIAVRVQPHRRPLVAEFVAHARALPEVRAVFHLAGPDDFLVHVAVPGVGDLQRLVLDEFTARPEVSHVHTNLIFEQWDGPPLLPPVSPRASPPSPARSPRPR</sequence>
<dbReference type="InterPro" id="IPR011008">
    <property type="entry name" value="Dimeric_a/b-barrel"/>
</dbReference>
<keyword evidence="2" id="KW-0238">DNA-binding</keyword>
<dbReference type="Gene3D" id="3.30.70.920">
    <property type="match status" value="1"/>
</dbReference>
<dbReference type="GO" id="GO:0005829">
    <property type="term" value="C:cytosol"/>
    <property type="evidence" value="ECO:0007669"/>
    <property type="project" value="TreeGrafter"/>
</dbReference>
<evidence type="ECO:0000256" key="2">
    <source>
        <dbReference type="ARBA" id="ARBA00023125"/>
    </source>
</evidence>
<name>A0A9W6SNY5_9ACTN</name>
<dbReference type="InterPro" id="IPR019888">
    <property type="entry name" value="Tscrpt_reg_AsnC-like"/>
</dbReference>
<proteinExistence type="predicted"/>
<feature type="domain" description="HTH asnC-type" evidence="5">
    <location>
        <begin position="7"/>
        <end position="68"/>
    </location>
</feature>
<keyword evidence="7" id="KW-1185">Reference proteome</keyword>
<evidence type="ECO:0000313" key="7">
    <source>
        <dbReference type="Proteomes" id="UP001165079"/>
    </source>
</evidence>
<dbReference type="InterPro" id="IPR036390">
    <property type="entry name" value="WH_DNA-bd_sf"/>
</dbReference>
<protein>
    <submittedName>
        <fullName evidence="6">AsnC family transcriptional regulator</fullName>
    </submittedName>
</protein>
<dbReference type="AlphaFoldDB" id="A0A9W6SNY5"/>
<evidence type="ECO:0000256" key="4">
    <source>
        <dbReference type="SAM" id="MobiDB-lite"/>
    </source>
</evidence>
<dbReference type="PANTHER" id="PTHR30154">
    <property type="entry name" value="LEUCINE-RESPONSIVE REGULATORY PROTEIN"/>
    <property type="match status" value="1"/>
</dbReference>
<dbReference type="Pfam" id="PF13412">
    <property type="entry name" value="HTH_24"/>
    <property type="match status" value="1"/>
</dbReference>
<dbReference type="SMART" id="SM00344">
    <property type="entry name" value="HTH_ASNC"/>
    <property type="match status" value="1"/>
</dbReference>
<dbReference type="InterPro" id="IPR019887">
    <property type="entry name" value="Tscrpt_reg_AsnC/Lrp_C"/>
</dbReference>
<dbReference type="SUPFAM" id="SSF54909">
    <property type="entry name" value="Dimeric alpha+beta barrel"/>
    <property type="match status" value="1"/>
</dbReference>